<dbReference type="InterPro" id="IPR009631">
    <property type="entry name" value="CGLD27-like"/>
</dbReference>
<dbReference type="EMBL" id="HBIJ01022729">
    <property type="protein sequence ID" value="CAE0374073.1"/>
    <property type="molecule type" value="Transcribed_RNA"/>
</dbReference>
<comment type="subcellular location">
    <subcellularLocation>
        <location evidence="1">Plastid</location>
    </subcellularLocation>
</comment>
<feature type="transmembrane region" description="Helical" evidence="4">
    <location>
        <begin position="161"/>
        <end position="178"/>
    </location>
</feature>
<name>A0A7S3NR70_9STRA</name>
<dbReference type="Pfam" id="PF06799">
    <property type="entry name" value="CGLD27-like"/>
    <property type="match status" value="1"/>
</dbReference>
<dbReference type="PANTHER" id="PTHR34214">
    <property type="match status" value="1"/>
</dbReference>
<feature type="transmembrane region" description="Helical" evidence="4">
    <location>
        <begin position="6"/>
        <end position="22"/>
    </location>
</feature>
<organism evidence="5">
    <name type="scientific">Aureoumbra lagunensis</name>
    <dbReference type="NCBI Taxonomy" id="44058"/>
    <lineage>
        <taxon>Eukaryota</taxon>
        <taxon>Sar</taxon>
        <taxon>Stramenopiles</taxon>
        <taxon>Ochrophyta</taxon>
        <taxon>Pelagophyceae</taxon>
        <taxon>Pelagomonadales</taxon>
        <taxon>Aureoumbra</taxon>
    </lineage>
</organism>
<proteinExistence type="predicted"/>
<accession>A0A7S3NR70</accession>
<dbReference type="PANTHER" id="PTHR34214:SF3">
    <property type="entry name" value="PROTEIN CONSERVED IN THE GREEN LINEAGE AND DIATOMS 27, CHLOROPLASTIC"/>
    <property type="match status" value="1"/>
</dbReference>
<keyword evidence="4" id="KW-0472">Membrane</keyword>
<feature type="transmembrane region" description="Helical" evidence="4">
    <location>
        <begin position="122"/>
        <end position="141"/>
    </location>
</feature>
<reference evidence="5" key="1">
    <citation type="submission" date="2021-01" db="EMBL/GenBank/DDBJ databases">
        <authorList>
            <person name="Corre E."/>
            <person name="Pelletier E."/>
            <person name="Niang G."/>
            <person name="Scheremetjew M."/>
            <person name="Finn R."/>
            <person name="Kale V."/>
            <person name="Holt S."/>
            <person name="Cochrane G."/>
            <person name="Meng A."/>
            <person name="Brown T."/>
            <person name="Cohen L."/>
        </authorList>
    </citation>
    <scope>NUCLEOTIDE SEQUENCE</scope>
    <source>
        <strain evidence="5">CCMP1510</strain>
    </source>
</reference>
<keyword evidence="4" id="KW-0812">Transmembrane</keyword>
<evidence type="ECO:0000256" key="1">
    <source>
        <dbReference type="ARBA" id="ARBA00004474"/>
    </source>
</evidence>
<evidence type="ECO:0000313" key="5">
    <source>
        <dbReference type="EMBL" id="CAE0374073.1"/>
    </source>
</evidence>
<evidence type="ECO:0000256" key="4">
    <source>
        <dbReference type="SAM" id="Phobius"/>
    </source>
</evidence>
<feature type="region of interest" description="Disordered" evidence="3">
    <location>
        <begin position="66"/>
        <end position="94"/>
    </location>
</feature>
<dbReference type="GO" id="GO:0009536">
    <property type="term" value="C:plastid"/>
    <property type="evidence" value="ECO:0007669"/>
    <property type="project" value="UniProtKB-SubCell"/>
</dbReference>
<sequence length="261" mass="29485">MHSAMLLFQFCVLSVVNGFVSSPEKRMRLQKKYMAVSDDDEFSPEAFRRLQERDFSGDALKIAVQRAKENNSPTKKKREFSSPPPRGPVGMRDRRVQAAQEPRNELNELIEKSWGVLPIFQILLRLSGIFFLFSLITYGFVDNIDTYNELLEISIGRRISLAALIGASATLASAFRLLGEWKYVADRLTDTTLYFEETGWADGFNLQKPDETAFRDLILRDQEVSPRLAVVQQAFFLCLGSASVSLASFLFFWISASSGAV</sequence>
<evidence type="ECO:0000256" key="2">
    <source>
        <dbReference type="ARBA" id="ARBA00022640"/>
    </source>
</evidence>
<evidence type="ECO:0000256" key="3">
    <source>
        <dbReference type="SAM" id="MobiDB-lite"/>
    </source>
</evidence>
<gene>
    <name evidence="5" type="ORF">ALAG00032_LOCUS14876</name>
</gene>
<feature type="transmembrane region" description="Helical" evidence="4">
    <location>
        <begin position="234"/>
        <end position="254"/>
    </location>
</feature>
<keyword evidence="4" id="KW-1133">Transmembrane helix</keyword>
<protein>
    <submittedName>
        <fullName evidence="5">Uncharacterized protein</fullName>
    </submittedName>
</protein>
<keyword evidence="2" id="KW-0934">Plastid</keyword>
<dbReference type="AlphaFoldDB" id="A0A7S3NR70"/>